<name>W4Q3C3_9BACI</name>
<dbReference type="OrthoDB" id="2382185at2"/>
<dbReference type="AlphaFoldDB" id="W4Q3C3"/>
<gene>
    <name evidence="3" type="ORF">JCM9140_2267</name>
</gene>
<dbReference type="Proteomes" id="UP000018890">
    <property type="component" value="Unassembled WGS sequence"/>
</dbReference>
<reference evidence="3" key="1">
    <citation type="journal article" date="2014" name="Genome Announc.">
        <title>Draft Genome Sequences of Three Alkaliphilic Bacillus Strains, Bacillus wakoensis JCM 9140T, Bacillus akibai JCM 9157T, and Bacillus hemicellulosilyticus JCM 9152T.</title>
        <authorList>
            <person name="Yuki M."/>
            <person name="Oshima K."/>
            <person name="Suda W."/>
            <person name="Oshida Y."/>
            <person name="Kitamura K."/>
            <person name="Iida T."/>
            <person name="Hattori M."/>
            <person name="Ohkuma M."/>
        </authorList>
    </citation>
    <scope>NUCLEOTIDE SEQUENCE [LARGE SCALE GENOMIC DNA]</scope>
    <source>
        <strain evidence="3">JCM 9140</strain>
    </source>
</reference>
<evidence type="ECO:0000259" key="2">
    <source>
        <dbReference type="Pfam" id="PF07435"/>
    </source>
</evidence>
<dbReference type="CDD" id="cd15787">
    <property type="entry name" value="YycH_N"/>
    <property type="match status" value="1"/>
</dbReference>
<dbReference type="Pfam" id="PF07435">
    <property type="entry name" value="YycH"/>
    <property type="match status" value="1"/>
</dbReference>
<evidence type="ECO:0000256" key="1">
    <source>
        <dbReference type="SAM" id="Phobius"/>
    </source>
</evidence>
<protein>
    <submittedName>
        <fullName evidence="3">YycH protein</fullName>
    </submittedName>
</protein>
<keyword evidence="4" id="KW-1185">Reference proteome</keyword>
<feature type="transmembrane region" description="Helical" evidence="1">
    <location>
        <begin position="9"/>
        <end position="26"/>
    </location>
</feature>
<feature type="domain" description="Regulatory protein YycH" evidence="2">
    <location>
        <begin position="4"/>
        <end position="244"/>
    </location>
</feature>
<keyword evidence="1" id="KW-1133">Transmembrane helix</keyword>
<evidence type="ECO:0000313" key="3">
    <source>
        <dbReference type="EMBL" id="GAE26228.1"/>
    </source>
</evidence>
<dbReference type="STRING" id="1236970.JCM9140_2267"/>
<accession>W4Q3C3</accession>
<comment type="caution">
    <text evidence="3">The sequence shown here is derived from an EMBL/GenBank/DDBJ whole genome shotgun (WGS) entry which is preliminary data.</text>
</comment>
<keyword evidence="1" id="KW-0472">Membrane</keyword>
<dbReference type="EMBL" id="BAUT01000020">
    <property type="protein sequence ID" value="GAE26228.1"/>
    <property type="molecule type" value="Genomic_DNA"/>
</dbReference>
<dbReference type="InterPro" id="IPR009996">
    <property type="entry name" value="YycH"/>
</dbReference>
<organism evidence="3 4">
    <name type="scientific">Halalkalibacter wakoensis JCM 9140</name>
    <dbReference type="NCBI Taxonomy" id="1236970"/>
    <lineage>
        <taxon>Bacteria</taxon>
        <taxon>Bacillati</taxon>
        <taxon>Bacillota</taxon>
        <taxon>Bacilli</taxon>
        <taxon>Bacillales</taxon>
        <taxon>Bacillaceae</taxon>
        <taxon>Halalkalibacter</taxon>
    </lineage>
</organism>
<evidence type="ECO:0000313" key="4">
    <source>
        <dbReference type="Proteomes" id="UP000018890"/>
    </source>
</evidence>
<proteinExistence type="predicted"/>
<sequence length="247" mass="28403">MNYEHLKSTLLIILIGISVILTWQLYTFQPEIALLDDTVSRYVPDSLNEEREERVISEVVRPEQIIVHRDEQYGMIGNDEEKFDLFYEKLLATNLNEVNLLSTDRFPTQTTGNGVELVFPTSLPTSIFLALFGIYDEELAIPTLEIDRLFLFIDQGNAVHMQALASEEERLIEFETSLSVGDFESNYLEPFEEYTEVMTVLDETASKRLSENIYLPVDPVYVDRLSFATSPLSSEFFKQSLFTDLVL</sequence>
<keyword evidence="1" id="KW-0812">Transmembrane</keyword>